<reference evidence="1 2" key="1">
    <citation type="submission" date="2023-05" db="EMBL/GenBank/DDBJ databases">
        <title>Lithophilousrod everest ZFBP1038 complete genpme.</title>
        <authorList>
            <person name="Tian M."/>
        </authorList>
    </citation>
    <scope>NUCLEOTIDE SEQUENCE [LARGE SCALE GENOMIC DNA]</scope>
    <source>
        <strain evidence="1 2">ZFBP1038</strain>
    </source>
</reference>
<organism evidence="1 2">
    <name type="scientific">Saxibacter everestensis</name>
    <dbReference type="NCBI Taxonomy" id="2909229"/>
    <lineage>
        <taxon>Bacteria</taxon>
        <taxon>Bacillati</taxon>
        <taxon>Actinomycetota</taxon>
        <taxon>Actinomycetes</taxon>
        <taxon>Micrococcales</taxon>
        <taxon>Brevibacteriaceae</taxon>
        <taxon>Saxibacter</taxon>
    </lineage>
</organism>
<protein>
    <submittedName>
        <fullName evidence="1">Uncharacterized protein</fullName>
    </submittedName>
</protein>
<dbReference type="RefSeq" id="WP_349639514.1">
    <property type="nucleotide sequence ID" value="NZ_CP090958.1"/>
</dbReference>
<sequence>MSGRPVPARQRAIYRRVLKQLGTVDGINRAARELVEAHEPDPTARQRLLAMLQLDPHQGLVDEVPRIQTNSNLFGRGEW</sequence>
<name>A0ABY8QX24_9MICO</name>
<gene>
    <name evidence="1" type="ORF">LWF01_02765</name>
</gene>
<accession>A0ABY8QX24</accession>
<keyword evidence="2" id="KW-1185">Reference proteome</keyword>
<dbReference type="EMBL" id="CP090958">
    <property type="protein sequence ID" value="WGW12710.1"/>
    <property type="molecule type" value="Genomic_DNA"/>
</dbReference>
<evidence type="ECO:0000313" key="1">
    <source>
        <dbReference type="EMBL" id="WGW12710.1"/>
    </source>
</evidence>
<evidence type="ECO:0000313" key="2">
    <source>
        <dbReference type="Proteomes" id="UP001209083"/>
    </source>
</evidence>
<dbReference type="Proteomes" id="UP001209083">
    <property type="component" value="Chromosome"/>
</dbReference>
<proteinExistence type="predicted"/>